<sequence length="423" mass="43914">MTILSGPGRSRRRGDVPAGLHRPGPEHPGTQSALPSLGLPSLGLPPATAALAVLVALGPLAVPAPASAQQSFSGSNYGSSRAPSSGPEDYFGSGRATPTDSAGQRPYPVTVPEAEMAPAPYASQTAPQYSPQPTPLDTGSRIVTRPAPPQAAAPAYPTQPATPAPTAQPYPATAPAAPQSAAAQPPDPVPNSLDEWSVLLGAGGKYAPVYPGASENEFSFRPIFDARVGRYLFANNERGVGVYLTETPRLRAGLAGNVDWGRDEDDDSRLNGMGNLDASLELGGFADYQVGKNLWLGADLKQSVTDGGHGGLLAKGHVTYEGQTANGLTFSLGPHATWASQSYMESYFGVDATQAANSGHRLYEPGGGFRDVGVSGEVRFPVSERVLLVGGGEWSYLLGEAADSPLVEEENQLSIYGGIGYQF</sequence>
<keyword evidence="8" id="KW-1185">Reference proteome</keyword>
<evidence type="ECO:0000256" key="4">
    <source>
        <dbReference type="ARBA" id="ARBA00023136"/>
    </source>
</evidence>
<dbReference type="STRING" id="83401.SAMN05421742_107186"/>
<dbReference type="EMBL" id="FNCV01000007">
    <property type="protein sequence ID" value="SDH52907.1"/>
    <property type="molecule type" value="Genomic_DNA"/>
</dbReference>
<feature type="compositionally biased region" description="Polar residues" evidence="6">
    <location>
        <begin position="123"/>
        <end position="137"/>
    </location>
</feature>
<feature type="compositionally biased region" description="Polar residues" evidence="6">
    <location>
        <begin position="69"/>
        <end position="83"/>
    </location>
</feature>
<evidence type="ECO:0000313" key="8">
    <source>
        <dbReference type="Proteomes" id="UP000217076"/>
    </source>
</evidence>
<feature type="region of interest" description="Disordered" evidence="6">
    <location>
        <begin position="1"/>
        <end position="42"/>
    </location>
</feature>
<dbReference type="Proteomes" id="UP000217076">
    <property type="component" value="Unassembled WGS sequence"/>
</dbReference>
<evidence type="ECO:0000256" key="2">
    <source>
        <dbReference type="ARBA" id="ARBA00005722"/>
    </source>
</evidence>
<dbReference type="AlphaFoldDB" id="A0A1G8D555"/>
<name>A0A1G8D555_9PROT</name>
<keyword evidence="4" id="KW-0472">Membrane</keyword>
<evidence type="ECO:0000313" key="7">
    <source>
        <dbReference type="EMBL" id="SDH52907.1"/>
    </source>
</evidence>
<comment type="similarity">
    <text evidence="2">Belongs to the MipA/OmpV family.</text>
</comment>
<dbReference type="InterPro" id="IPR010583">
    <property type="entry name" value="MipA"/>
</dbReference>
<gene>
    <name evidence="7" type="ORF">SAMN05421742_107186</name>
</gene>
<organism evidence="7 8">
    <name type="scientific">Roseospirillum parvum</name>
    <dbReference type="NCBI Taxonomy" id="83401"/>
    <lineage>
        <taxon>Bacteria</taxon>
        <taxon>Pseudomonadati</taxon>
        <taxon>Pseudomonadota</taxon>
        <taxon>Alphaproteobacteria</taxon>
        <taxon>Rhodospirillales</taxon>
        <taxon>Rhodospirillaceae</taxon>
        <taxon>Roseospirillum</taxon>
    </lineage>
</organism>
<accession>A0A1G8D555</accession>
<feature type="region of interest" description="Disordered" evidence="6">
    <location>
        <begin position="123"/>
        <end position="195"/>
    </location>
</feature>
<comment type="subcellular location">
    <subcellularLocation>
        <location evidence="1">Cell outer membrane</location>
    </subcellularLocation>
</comment>
<protein>
    <submittedName>
        <fullName evidence="7">Outer membrane scaffolding protein for murein synthesis, MipA/OmpV family</fullName>
    </submittedName>
</protein>
<feature type="region of interest" description="Disordered" evidence="6">
    <location>
        <begin position="65"/>
        <end position="108"/>
    </location>
</feature>
<evidence type="ECO:0000256" key="1">
    <source>
        <dbReference type="ARBA" id="ARBA00004442"/>
    </source>
</evidence>
<dbReference type="GO" id="GO:0009279">
    <property type="term" value="C:cell outer membrane"/>
    <property type="evidence" value="ECO:0007669"/>
    <property type="project" value="UniProtKB-SubCell"/>
</dbReference>
<feature type="compositionally biased region" description="Low complexity" evidence="6">
    <location>
        <begin position="33"/>
        <end position="42"/>
    </location>
</feature>
<dbReference type="PANTHER" id="PTHR38776">
    <property type="entry name" value="MLTA-INTERACTING PROTEIN-RELATED"/>
    <property type="match status" value="1"/>
</dbReference>
<dbReference type="Pfam" id="PF06629">
    <property type="entry name" value="MipA"/>
    <property type="match status" value="1"/>
</dbReference>
<evidence type="ECO:0000256" key="3">
    <source>
        <dbReference type="ARBA" id="ARBA00022729"/>
    </source>
</evidence>
<reference evidence="8" key="1">
    <citation type="submission" date="2016-10" db="EMBL/GenBank/DDBJ databases">
        <authorList>
            <person name="Varghese N."/>
            <person name="Submissions S."/>
        </authorList>
    </citation>
    <scope>NUCLEOTIDE SEQUENCE [LARGE SCALE GENOMIC DNA]</scope>
    <source>
        <strain evidence="8">930I</strain>
    </source>
</reference>
<keyword evidence="5" id="KW-0998">Cell outer membrane</keyword>
<feature type="compositionally biased region" description="Low complexity" evidence="6">
    <location>
        <begin position="169"/>
        <end position="184"/>
    </location>
</feature>
<proteinExistence type="inferred from homology"/>
<dbReference type="PANTHER" id="PTHR38776:SF1">
    <property type="entry name" value="MLTA-INTERACTING PROTEIN-RELATED"/>
    <property type="match status" value="1"/>
</dbReference>
<evidence type="ECO:0000256" key="6">
    <source>
        <dbReference type="SAM" id="MobiDB-lite"/>
    </source>
</evidence>
<evidence type="ECO:0000256" key="5">
    <source>
        <dbReference type="ARBA" id="ARBA00023237"/>
    </source>
</evidence>
<keyword evidence="3" id="KW-0732">Signal</keyword>